<keyword evidence="4 11" id="KW-0963">Cytoplasm</keyword>
<evidence type="ECO:0000256" key="1">
    <source>
        <dbReference type="ARBA" id="ARBA00004496"/>
    </source>
</evidence>
<dbReference type="InterPro" id="IPR014729">
    <property type="entry name" value="Rossmann-like_a/b/a_fold"/>
</dbReference>
<dbReference type="PANTHER" id="PTHR43311:SF2">
    <property type="entry name" value="GLUTAMATE--TRNA LIGASE, MITOCHONDRIAL-RELATED"/>
    <property type="match status" value="1"/>
</dbReference>
<dbReference type="Gene3D" id="3.40.50.620">
    <property type="entry name" value="HUPs"/>
    <property type="match status" value="1"/>
</dbReference>
<dbReference type="FunFam" id="3.40.50.620:FF:000007">
    <property type="entry name" value="Glutamate--tRNA ligase"/>
    <property type="match status" value="1"/>
</dbReference>
<evidence type="ECO:0000256" key="9">
    <source>
        <dbReference type="ARBA" id="ARBA00023146"/>
    </source>
</evidence>
<dbReference type="InterPro" id="IPR001412">
    <property type="entry name" value="aa-tRNA-synth_I_CS"/>
</dbReference>
<evidence type="ECO:0000259" key="12">
    <source>
        <dbReference type="Pfam" id="PF00749"/>
    </source>
</evidence>
<dbReference type="InterPro" id="IPR008925">
    <property type="entry name" value="aa_tRNA-synth_I_cd-bd_sf"/>
</dbReference>
<dbReference type="GO" id="GO:0008270">
    <property type="term" value="F:zinc ion binding"/>
    <property type="evidence" value="ECO:0007669"/>
    <property type="project" value="InterPro"/>
</dbReference>
<dbReference type="Gene3D" id="1.10.10.350">
    <property type="match status" value="1"/>
</dbReference>
<dbReference type="EC" id="6.1.1.17" evidence="11"/>
<dbReference type="InterPro" id="IPR049940">
    <property type="entry name" value="GluQ/Sye"/>
</dbReference>
<reference evidence="14" key="1">
    <citation type="submission" date="2023-07" db="EMBL/GenBank/DDBJ databases">
        <title>Between Cages and Wild: Unraveling the Impact of Captivity on Animal Microbiomes and Antimicrobial Resistance.</title>
        <authorList>
            <person name="Schmartz G.P."/>
            <person name="Rehner J."/>
            <person name="Schuff M.J."/>
            <person name="Becker S.L."/>
            <person name="Kravczyk M."/>
            <person name="Gurevich A."/>
            <person name="Francke R."/>
            <person name="Mueller R."/>
            <person name="Keller V."/>
            <person name="Keller A."/>
        </authorList>
    </citation>
    <scope>NUCLEOTIDE SEQUENCE</scope>
    <source>
        <strain evidence="14">S39M_St_73</strain>
    </source>
</reference>
<feature type="short sequence motif" description="'HIGH' region" evidence="11">
    <location>
        <begin position="11"/>
        <end position="21"/>
    </location>
</feature>
<dbReference type="InterPro" id="IPR033910">
    <property type="entry name" value="GluRS_core"/>
</dbReference>
<comment type="caution">
    <text evidence="14">The sequence shown here is derived from an EMBL/GenBank/DDBJ whole genome shotgun (WGS) entry which is preliminary data.</text>
</comment>
<dbReference type="GO" id="GO:0000049">
    <property type="term" value="F:tRNA binding"/>
    <property type="evidence" value="ECO:0007669"/>
    <property type="project" value="InterPro"/>
</dbReference>
<comment type="subcellular location">
    <subcellularLocation>
        <location evidence="1 11">Cytoplasm</location>
    </subcellularLocation>
</comment>
<dbReference type="NCBIfam" id="TIGR00464">
    <property type="entry name" value="gltX_bact"/>
    <property type="match status" value="1"/>
</dbReference>
<evidence type="ECO:0000259" key="13">
    <source>
        <dbReference type="Pfam" id="PF19269"/>
    </source>
</evidence>
<feature type="domain" description="Glutamyl/glutaminyl-tRNA synthetase class Ib catalytic" evidence="12">
    <location>
        <begin position="4"/>
        <end position="325"/>
    </location>
</feature>
<dbReference type="CDD" id="cd00808">
    <property type="entry name" value="GluRS_core"/>
    <property type="match status" value="1"/>
</dbReference>
<dbReference type="Proteomes" id="UP001171751">
    <property type="component" value="Unassembled WGS sequence"/>
</dbReference>
<dbReference type="SUPFAM" id="SSF52374">
    <property type="entry name" value="Nucleotidylyl transferase"/>
    <property type="match status" value="1"/>
</dbReference>
<protein>
    <recommendedName>
        <fullName evidence="11">Glutamate--tRNA ligase</fullName>
        <ecNumber evidence="11">6.1.1.17</ecNumber>
    </recommendedName>
    <alternativeName>
        <fullName evidence="11">Glutamyl-tRNA synthetase</fullName>
        <shortName evidence="11">GluRS</shortName>
    </alternativeName>
</protein>
<accession>A0AA43ZRU6</accession>
<dbReference type="HAMAP" id="MF_00022">
    <property type="entry name" value="Glu_tRNA_synth_type1"/>
    <property type="match status" value="1"/>
</dbReference>
<dbReference type="GO" id="GO:0004818">
    <property type="term" value="F:glutamate-tRNA ligase activity"/>
    <property type="evidence" value="ECO:0007669"/>
    <property type="project" value="UniProtKB-UniRule"/>
</dbReference>
<dbReference type="GO" id="GO:0005524">
    <property type="term" value="F:ATP binding"/>
    <property type="evidence" value="ECO:0007669"/>
    <property type="project" value="UniProtKB-UniRule"/>
</dbReference>
<evidence type="ECO:0000256" key="11">
    <source>
        <dbReference type="HAMAP-Rule" id="MF_00022"/>
    </source>
</evidence>
<dbReference type="InterPro" id="IPR020058">
    <property type="entry name" value="Glu/Gln-tRNA-synth_Ib_cat-dom"/>
</dbReference>
<dbReference type="PRINTS" id="PR00987">
    <property type="entry name" value="TRNASYNTHGLU"/>
</dbReference>
<dbReference type="InterPro" id="IPR045462">
    <property type="entry name" value="aa-tRNA-synth_I_cd-bd"/>
</dbReference>
<evidence type="ECO:0000313" key="14">
    <source>
        <dbReference type="EMBL" id="MDO5457186.1"/>
    </source>
</evidence>
<dbReference type="PROSITE" id="PS00178">
    <property type="entry name" value="AA_TRNA_LIGASE_I"/>
    <property type="match status" value="1"/>
</dbReference>
<feature type="binding site" evidence="11">
    <location>
        <position position="257"/>
    </location>
    <ligand>
        <name>ATP</name>
        <dbReference type="ChEBI" id="CHEBI:30616"/>
    </ligand>
</feature>
<evidence type="ECO:0000256" key="6">
    <source>
        <dbReference type="ARBA" id="ARBA00022741"/>
    </source>
</evidence>
<dbReference type="Pfam" id="PF19269">
    <property type="entry name" value="Anticodon_2"/>
    <property type="match status" value="1"/>
</dbReference>
<keyword evidence="9 11" id="KW-0030">Aminoacyl-tRNA synthetase</keyword>
<keyword evidence="5 11" id="KW-0436">Ligase</keyword>
<keyword evidence="8 11" id="KW-0648">Protein biosynthesis</keyword>
<comment type="function">
    <text evidence="11">Catalyzes the attachment of glutamate to tRNA(Glu) in a two-step reaction: glutamate is first activated by ATP to form Glu-AMP and then transferred to the acceptor end of tRNA(Glu).</text>
</comment>
<evidence type="ECO:0000256" key="10">
    <source>
        <dbReference type="ARBA" id="ARBA00048351"/>
    </source>
</evidence>
<evidence type="ECO:0000256" key="7">
    <source>
        <dbReference type="ARBA" id="ARBA00022840"/>
    </source>
</evidence>
<dbReference type="EMBL" id="JAUNQW010000006">
    <property type="protein sequence ID" value="MDO5457186.1"/>
    <property type="molecule type" value="Genomic_DNA"/>
</dbReference>
<sequence length="493" mass="55977">MTSKIRVRYAPSPTGHLHIGNARTAIFNYLYARHEGGDFIIRIEDTDTKRNVEGGEESQLENLEWLGVNWDESPEKPGDVGPYRQSEREDIYMEYAQQLLESGHAYYSFDTSEELEEERETQRAKGLMPKYSGKWRDASEEEIAAARQEGRPEAIRFRIPNEGVYSFDDMVKGTVEFQADSVGGDFVIIKNDGMPTYNFGVVVDDHLMEISHVLRGDDHVANTPKQMMIYEALGWKAPIFGHMTLIINGETGKKLSKRDTDILQFIEQYRTLGYHPQGLFNYISFLGWSPGGEKELYSPEELIEVFDADRLSTSPASFDQNKLDWMSGQYISNMDTKQLTEWALPHLVEAQLIAEDAEDDELVYVEKVVGLYQKELDYAAQIVDLASIFFHDIPEYTESAKKALAFEGADQVIESFKNQLNSLNDEDYQEDKVQPLVKAVQKETGIKGKNLFMPLRAALLGEASGPGVNETVEVLGKEKTHSHLDYALKHINQ</sequence>
<evidence type="ECO:0000256" key="4">
    <source>
        <dbReference type="ARBA" id="ARBA00022490"/>
    </source>
</evidence>
<feature type="short sequence motif" description="'KMSKS' region" evidence="11">
    <location>
        <begin position="254"/>
        <end position="258"/>
    </location>
</feature>
<comment type="similarity">
    <text evidence="2 11">Belongs to the class-I aminoacyl-tRNA synthetase family. Glutamate--tRNA ligase type 1 subfamily.</text>
</comment>
<gene>
    <name evidence="11 14" type="primary">gltX</name>
    <name evidence="14" type="ORF">Q4F26_02465</name>
</gene>
<keyword evidence="7 11" id="KW-0067">ATP-binding</keyword>
<organism evidence="14 15">
    <name type="scientific">Atopococcus tabaci</name>
    <dbReference type="NCBI Taxonomy" id="269774"/>
    <lineage>
        <taxon>Bacteria</taxon>
        <taxon>Bacillati</taxon>
        <taxon>Bacillota</taxon>
        <taxon>Bacilli</taxon>
        <taxon>Lactobacillales</taxon>
        <taxon>Carnobacteriaceae</taxon>
        <taxon>Atopococcus</taxon>
    </lineage>
</organism>
<feature type="domain" description="Aminoacyl-tRNA synthetase class I anticodon-binding" evidence="13">
    <location>
        <begin position="338"/>
        <end position="487"/>
    </location>
</feature>
<evidence type="ECO:0000313" key="15">
    <source>
        <dbReference type="Proteomes" id="UP001171751"/>
    </source>
</evidence>
<keyword evidence="6 11" id="KW-0547">Nucleotide-binding</keyword>
<dbReference type="InterPro" id="IPR000924">
    <property type="entry name" value="Glu/Gln-tRNA-synth"/>
</dbReference>
<evidence type="ECO:0000256" key="8">
    <source>
        <dbReference type="ARBA" id="ARBA00022917"/>
    </source>
</evidence>
<dbReference type="Pfam" id="PF00749">
    <property type="entry name" value="tRNA-synt_1c"/>
    <property type="match status" value="1"/>
</dbReference>
<name>A0AA43ZRU6_9LACT</name>
<keyword evidence="15" id="KW-1185">Reference proteome</keyword>
<dbReference type="InterPro" id="IPR020751">
    <property type="entry name" value="aa-tRNA-synth_I_codon-bd_sub2"/>
</dbReference>
<evidence type="ECO:0000256" key="3">
    <source>
        <dbReference type="ARBA" id="ARBA00011245"/>
    </source>
</evidence>
<proteinExistence type="inferred from homology"/>
<dbReference type="GO" id="GO:0005829">
    <property type="term" value="C:cytosol"/>
    <property type="evidence" value="ECO:0007669"/>
    <property type="project" value="TreeGrafter"/>
</dbReference>
<dbReference type="InterPro" id="IPR004527">
    <property type="entry name" value="Glu-tRNA-ligase_bac/mito"/>
</dbReference>
<comment type="caution">
    <text evidence="11">Lacks conserved residue(s) required for the propagation of feature annotation.</text>
</comment>
<comment type="catalytic activity">
    <reaction evidence="10 11">
        <text>tRNA(Glu) + L-glutamate + ATP = L-glutamyl-tRNA(Glu) + AMP + diphosphate</text>
        <dbReference type="Rhea" id="RHEA:23540"/>
        <dbReference type="Rhea" id="RHEA-COMP:9663"/>
        <dbReference type="Rhea" id="RHEA-COMP:9680"/>
        <dbReference type="ChEBI" id="CHEBI:29985"/>
        <dbReference type="ChEBI" id="CHEBI:30616"/>
        <dbReference type="ChEBI" id="CHEBI:33019"/>
        <dbReference type="ChEBI" id="CHEBI:78442"/>
        <dbReference type="ChEBI" id="CHEBI:78520"/>
        <dbReference type="ChEBI" id="CHEBI:456215"/>
        <dbReference type="EC" id="6.1.1.17"/>
    </reaction>
</comment>
<evidence type="ECO:0000256" key="2">
    <source>
        <dbReference type="ARBA" id="ARBA00007894"/>
    </source>
</evidence>
<dbReference type="PANTHER" id="PTHR43311">
    <property type="entry name" value="GLUTAMATE--TRNA LIGASE"/>
    <property type="match status" value="1"/>
</dbReference>
<comment type="subunit">
    <text evidence="3 11">Monomer.</text>
</comment>
<dbReference type="SUPFAM" id="SSF48163">
    <property type="entry name" value="An anticodon-binding domain of class I aminoacyl-tRNA synthetases"/>
    <property type="match status" value="1"/>
</dbReference>
<dbReference type="AlphaFoldDB" id="A0AA43ZRU6"/>
<evidence type="ECO:0000256" key="5">
    <source>
        <dbReference type="ARBA" id="ARBA00022598"/>
    </source>
</evidence>
<dbReference type="GO" id="GO:0006424">
    <property type="term" value="P:glutamyl-tRNA aminoacylation"/>
    <property type="evidence" value="ECO:0007669"/>
    <property type="project" value="UniProtKB-UniRule"/>
</dbReference>